<feature type="signal peptide" evidence="1">
    <location>
        <begin position="1"/>
        <end position="19"/>
    </location>
</feature>
<evidence type="ECO:0000256" key="1">
    <source>
        <dbReference type="SAM" id="SignalP"/>
    </source>
</evidence>
<dbReference type="AlphaFoldDB" id="A0AAD5XWM7"/>
<keyword evidence="1" id="KW-0732">Signal</keyword>
<dbReference type="EMBL" id="JADGJW010001042">
    <property type="protein sequence ID" value="KAJ3207641.1"/>
    <property type="molecule type" value="Genomic_DNA"/>
</dbReference>
<protein>
    <submittedName>
        <fullName evidence="2">Uncharacterized protein</fullName>
    </submittedName>
</protein>
<gene>
    <name evidence="2" type="ORF">HK099_000236</name>
</gene>
<organism evidence="2 3">
    <name type="scientific">Clydaea vesicula</name>
    <dbReference type="NCBI Taxonomy" id="447962"/>
    <lineage>
        <taxon>Eukaryota</taxon>
        <taxon>Fungi</taxon>
        <taxon>Fungi incertae sedis</taxon>
        <taxon>Chytridiomycota</taxon>
        <taxon>Chytridiomycota incertae sedis</taxon>
        <taxon>Chytridiomycetes</taxon>
        <taxon>Lobulomycetales</taxon>
        <taxon>Lobulomycetaceae</taxon>
        <taxon>Clydaea</taxon>
    </lineage>
</organism>
<reference evidence="2" key="1">
    <citation type="submission" date="2020-05" db="EMBL/GenBank/DDBJ databases">
        <title>Phylogenomic resolution of chytrid fungi.</title>
        <authorList>
            <person name="Stajich J.E."/>
            <person name="Amses K."/>
            <person name="Simmons R."/>
            <person name="Seto K."/>
            <person name="Myers J."/>
            <person name="Bonds A."/>
            <person name="Quandt C.A."/>
            <person name="Barry K."/>
            <person name="Liu P."/>
            <person name="Grigoriev I."/>
            <person name="Longcore J.E."/>
            <person name="James T.Y."/>
        </authorList>
    </citation>
    <scope>NUCLEOTIDE SEQUENCE</scope>
    <source>
        <strain evidence="2">JEL0476</strain>
    </source>
</reference>
<evidence type="ECO:0000313" key="3">
    <source>
        <dbReference type="Proteomes" id="UP001211065"/>
    </source>
</evidence>
<dbReference type="Proteomes" id="UP001211065">
    <property type="component" value="Unassembled WGS sequence"/>
</dbReference>
<feature type="chain" id="PRO_5042267732" evidence="1">
    <location>
        <begin position="20"/>
        <end position="581"/>
    </location>
</feature>
<proteinExistence type="predicted"/>
<keyword evidence="3" id="KW-1185">Reference proteome</keyword>
<accession>A0AAD5XWM7</accession>
<sequence length="581" mass="66303">MSRFSQLVILFAAVLAVLANPVVQKNVATIHFNADYTSSIDAPNGELRSSYNIAIAYDLLRAPLKDCPHYSTHGADTWGVSVSWVFNGDWKNLQRRQIAYTPAPGADQVYIKPLIENVQAGDLEIYFTCGSTGGSGSILLPSATSADTSKEIIPSQQTKNTLDVKDCEVSITSNNVEDINISKDSLCLKKELELQGLIDNFASQDSPSNTKIEDTKKKNPRARLFRKNNSAIDTPTVAYWRHKGAVFNGYNYEILSRQLLTNLVHDLLGLTYNCDRSKPLPSSLPKYLRSPKDDFQFKEKLKILKKFYDGYILRYSGEIDFYITTNRKLCHVTPILSEKLCILNKSKTFKDALDSLRDIKLSDSVSLQEPMYSLDTEEFSPKYLRNIFEITLIDMCQKKLQQLELQMAILYLQSLSELDLVKFKQKTYEKKDWVRDCQDFVINNFGFVGFCTPSKETGFVIDDISSFSDIFPCIGALHDRGRFLHFYHQNMKSTDHDDQVNYYLGKEENVDQEELNTKVLDTFQNNLDPKSKKVGRKTRTVSKIKELELVHMENINQQKVDDTLNNISNKLKLLKNKPLKL</sequence>
<comment type="caution">
    <text evidence="2">The sequence shown here is derived from an EMBL/GenBank/DDBJ whole genome shotgun (WGS) entry which is preliminary data.</text>
</comment>
<feature type="non-terminal residue" evidence="2">
    <location>
        <position position="581"/>
    </location>
</feature>
<name>A0AAD5XWM7_9FUNG</name>
<evidence type="ECO:0000313" key="2">
    <source>
        <dbReference type="EMBL" id="KAJ3207641.1"/>
    </source>
</evidence>